<reference evidence="1" key="1">
    <citation type="submission" date="2021-06" db="EMBL/GenBank/DDBJ databases">
        <authorList>
            <person name="Hodson N. C."/>
            <person name="Mongue J. A."/>
            <person name="Jaron S. K."/>
        </authorList>
    </citation>
    <scope>NUCLEOTIDE SEQUENCE</scope>
</reference>
<gene>
    <name evidence="1" type="ORF">AFUS01_LOCUS25356</name>
</gene>
<accession>A0A8J2P3U0</accession>
<proteinExistence type="predicted"/>
<comment type="caution">
    <text evidence="1">The sequence shown here is derived from an EMBL/GenBank/DDBJ whole genome shotgun (WGS) entry which is preliminary data.</text>
</comment>
<feature type="non-terminal residue" evidence="1">
    <location>
        <position position="1"/>
    </location>
</feature>
<keyword evidence="2" id="KW-1185">Reference proteome</keyword>
<name>A0A8J2P3U0_9HEXA</name>
<protein>
    <submittedName>
        <fullName evidence="1">Uncharacterized protein</fullName>
    </submittedName>
</protein>
<organism evidence="1 2">
    <name type="scientific">Allacma fusca</name>
    <dbReference type="NCBI Taxonomy" id="39272"/>
    <lineage>
        <taxon>Eukaryota</taxon>
        <taxon>Metazoa</taxon>
        <taxon>Ecdysozoa</taxon>
        <taxon>Arthropoda</taxon>
        <taxon>Hexapoda</taxon>
        <taxon>Collembola</taxon>
        <taxon>Symphypleona</taxon>
        <taxon>Sminthuridae</taxon>
        <taxon>Allacma</taxon>
    </lineage>
</organism>
<evidence type="ECO:0000313" key="2">
    <source>
        <dbReference type="Proteomes" id="UP000708208"/>
    </source>
</evidence>
<sequence length="43" mass="4881">SLKPPEEVTEFPDLQSDNLRTFVNVNIILFRPLLIPGPYIGNI</sequence>
<dbReference type="Proteomes" id="UP000708208">
    <property type="component" value="Unassembled WGS sequence"/>
</dbReference>
<dbReference type="AlphaFoldDB" id="A0A8J2P3U0"/>
<evidence type="ECO:0000313" key="1">
    <source>
        <dbReference type="EMBL" id="CAG7786806.1"/>
    </source>
</evidence>
<dbReference type="EMBL" id="CAJVCH010326600">
    <property type="protein sequence ID" value="CAG7786806.1"/>
    <property type="molecule type" value="Genomic_DNA"/>
</dbReference>